<evidence type="ECO:0000313" key="6">
    <source>
        <dbReference type="EMBL" id="EMD35042.1"/>
    </source>
</evidence>
<feature type="transmembrane region" description="Helical" evidence="5">
    <location>
        <begin position="347"/>
        <end position="371"/>
    </location>
</feature>
<dbReference type="EMBL" id="KB445801">
    <property type="protein sequence ID" value="EMD35042.1"/>
    <property type="molecule type" value="Genomic_DNA"/>
</dbReference>
<keyword evidence="2 5" id="KW-0812">Transmembrane</keyword>
<dbReference type="GO" id="GO:0022857">
    <property type="term" value="F:transmembrane transporter activity"/>
    <property type="evidence" value="ECO:0007669"/>
    <property type="project" value="InterPro"/>
</dbReference>
<dbReference type="PANTHER" id="PTHR10924:SF6">
    <property type="entry name" value="SOLUTE CARRIER FAMILY 49 MEMBER A3"/>
    <property type="match status" value="1"/>
</dbReference>
<feature type="transmembrane region" description="Helical" evidence="5">
    <location>
        <begin position="127"/>
        <end position="147"/>
    </location>
</feature>
<dbReference type="InterPro" id="IPR049680">
    <property type="entry name" value="FLVCR1-2_SLC49-like"/>
</dbReference>
<gene>
    <name evidence="6" type="ORF">CERSUDRAFT_54121</name>
</gene>
<dbReference type="Proteomes" id="UP000016930">
    <property type="component" value="Unassembled WGS sequence"/>
</dbReference>
<feature type="transmembrane region" description="Helical" evidence="5">
    <location>
        <begin position="70"/>
        <end position="91"/>
    </location>
</feature>
<feature type="transmembrane region" description="Helical" evidence="5">
    <location>
        <begin position="289"/>
        <end position="311"/>
    </location>
</feature>
<dbReference type="Gene3D" id="1.20.1250.20">
    <property type="entry name" value="MFS general substrate transporter like domains"/>
    <property type="match status" value="2"/>
</dbReference>
<keyword evidence="3 5" id="KW-1133">Transmembrane helix</keyword>
<sequence length="469" mass="50201">MIHDKEDSVDKNFIETYVAPQPYRMYKKRWVGLIAIVILNLVVGMPLSWFGPIANGAADQFGYTLNEVNWLGNSCGVVYIAVSFPLPFLFTKFGIRKVGLVGVALMLISAWIRYAGTISSLGPKSSYALILIGQMLVGIAAPIYQVLVPSYSEKWFNLKGRTTATMIMALSNPVGNAVGQLASPFLGTPRHSILVLAIISTAVAPIALLIQSAPPTPPTFTGAQENPTYMSLGRAMLGKEKPDAPTYMTFRQRIDFLIMILDFGILVGTSVTFLTASSAAPYGYSPVTAGLMGSTLLLVGLAAAAVTAPLFDRVLTYYLARTCKVFTPILAGAWLSLIWAVRPNNTAALYTILSVIGASSLTLLPVAIELACELTRNAMASSAIMWCSGNAFGVMMVLVQGALRAGPDASPPLNMRRALIFQGTVVCVGSVFAFLLQGKQTRRENDEREMAAVGDMVTTGESTAGKSEV</sequence>
<evidence type="ECO:0008006" key="8">
    <source>
        <dbReference type="Google" id="ProtNLM"/>
    </source>
</evidence>
<reference evidence="6 7" key="1">
    <citation type="journal article" date="2012" name="Proc. Natl. Acad. Sci. U.S.A.">
        <title>Comparative genomics of Ceriporiopsis subvermispora and Phanerochaete chrysosporium provide insight into selective ligninolysis.</title>
        <authorList>
            <person name="Fernandez-Fueyo E."/>
            <person name="Ruiz-Duenas F.J."/>
            <person name="Ferreira P."/>
            <person name="Floudas D."/>
            <person name="Hibbett D.S."/>
            <person name="Canessa P."/>
            <person name="Larrondo L.F."/>
            <person name="James T.Y."/>
            <person name="Seelenfreund D."/>
            <person name="Lobos S."/>
            <person name="Polanco R."/>
            <person name="Tello M."/>
            <person name="Honda Y."/>
            <person name="Watanabe T."/>
            <person name="Watanabe T."/>
            <person name="Ryu J.S."/>
            <person name="Kubicek C.P."/>
            <person name="Schmoll M."/>
            <person name="Gaskell J."/>
            <person name="Hammel K.E."/>
            <person name="St John F.J."/>
            <person name="Vanden Wymelenberg A."/>
            <person name="Sabat G."/>
            <person name="Splinter BonDurant S."/>
            <person name="Syed K."/>
            <person name="Yadav J.S."/>
            <person name="Doddapaneni H."/>
            <person name="Subramanian V."/>
            <person name="Lavin J.L."/>
            <person name="Oguiza J.A."/>
            <person name="Perez G."/>
            <person name="Pisabarro A.G."/>
            <person name="Ramirez L."/>
            <person name="Santoyo F."/>
            <person name="Master E."/>
            <person name="Coutinho P.M."/>
            <person name="Henrissat B."/>
            <person name="Lombard V."/>
            <person name="Magnuson J.K."/>
            <person name="Kuees U."/>
            <person name="Hori C."/>
            <person name="Igarashi K."/>
            <person name="Samejima M."/>
            <person name="Held B.W."/>
            <person name="Barry K.W."/>
            <person name="LaButti K.M."/>
            <person name="Lapidus A."/>
            <person name="Lindquist E.A."/>
            <person name="Lucas S.M."/>
            <person name="Riley R."/>
            <person name="Salamov A.A."/>
            <person name="Hoffmeister D."/>
            <person name="Schwenk D."/>
            <person name="Hadar Y."/>
            <person name="Yarden O."/>
            <person name="de Vries R.P."/>
            <person name="Wiebenga A."/>
            <person name="Stenlid J."/>
            <person name="Eastwood D."/>
            <person name="Grigoriev I.V."/>
            <person name="Berka R.M."/>
            <person name="Blanchette R.A."/>
            <person name="Kersten P."/>
            <person name="Martinez A.T."/>
            <person name="Vicuna R."/>
            <person name="Cullen D."/>
        </authorList>
    </citation>
    <scope>NUCLEOTIDE SEQUENCE [LARGE SCALE GENOMIC DNA]</scope>
    <source>
        <strain evidence="6 7">B</strain>
    </source>
</reference>
<dbReference type="AlphaFoldDB" id="M2R9D2"/>
<organism evidence="6 7">
    <name type="scientific">Ceriporiopsis subvermispora (strain B)</name>
    <name type="common">White-rot fungus</name>
    <name type="synonym">Gelatoporia subvermispora</name>
    <dbReference type="NCBI Taxonomy" id="914234"/>
    <lineage>
        <taxon>Eukaryota</taxon>
        <taxon>Fungi</taxon>
        <taxon>Dikarya</taxon>
        <taxon>Basidiomycota</taxon>
        <taxon>Agaricomycotina</taxon>
        <taxon>Agaricomycetes</taxon>
        <taxon>Polyporales</taxon>
        <taxon>Gelatoporiaceae</taxon>
        <taxon>Gelatoporia</taxon>
    </lineage>
</organism>
<feature type="transmembrane region" description="Helical" evidence="5">
    <location>
        <begin position="415"/>
        <end position="436"/>
    </location>
</feature>
<keyword evidence="7" id="KW-1185">Reference proteome</keyword>
<protein>
    <recommendedName>
        <fullName evidence="8">Major facilitator superfamily (MFS) profile domain-containing protein</fullName>
    </recommendedName>
</protein>
<comment type="subcellular location">
    <subcellularLocation>
        <location evidence="1">Membrane</location>
        <topology evidence="1">Multi-pass membrane protein</topology>
    </subcellularLocation>
</comment>
<keyword evidence="4 5" id="KW-0472">Membrane</keyword>
<feature type="transmembrane region" description="Helical" evidence="5">
    <location>
        <begin position="30"/>
        <end position="50"/>
    </location>
</feature>
<dbReference type="PANTHER" id="PTHR10924">
    <property type="entry name" value="MAJOR FACILITATOR SUPERFAMILY PROTEIN-RELATED"/>
    <property type="match status" value="1"/>
</dbReference>
<evidence type="ECO:0000256" key="2">
    <source>
        <dbReference type="ARBA" id="ARBA00022692"/>
    </source>
</evidence>
<dbReference type="HOGENOM" id="CLU_023132_2_0_1"/>
<dbReference type="SUPFAM" id="SSF103473">
    <property type="entry name" value="MFS general substrate transporter"/>
    <property type="match status" value="1"/>
</dbReference>
<evidence type="ECO:0000313" key="7">
    <source>
        <dbReference type="Proteomes" id="UP000016930"/>
    </source>
</evidence>
<dbReference type="InterPro" id="IPR036259">
    <property type="entry name" value="MFS_trans_sf"/>
</dbReference>
<dbReference type="GO" id="GO:0016020">
    <property type="term" value="C:membrane"/>
    <property type="evidence" value="ECO:0007669"/>
    <property type="project" value="UniProtKB-SubCell"/>
</dbReference>
<dbReference type="OrthoDB" id="422206at2759"/>
<evidence type="ECO:0000256" key="4">
    <source>
        <dbReference type="ARBA" id="ARBA00023136"/>
    </source>
</evidence>
<feature type="transmembrane region" description="Helical" evidence="5">
    <location>
        <begin position="98"/>
        <end position="115"/>
    </location>
</feature>
<evidence type="ECO:0000256" key="3">
    <source>
        <dbReference type="ARBA" id="ARBA00022989"/>
    </source>
</evidence>
<name>M2R9D2_CERS8</name>
<evidence type="ECO:0000256" key="1">
    <source>
        <dbReference type="ARBA" id="ARBA00004141"/>
    </source>
</evidence>
<feature type="transmembrane region" description="Helical" evidence="5">
    <location>
        <begin position="256"/>
        <end position="277"/>
    </location>
</feature>
<feature type="transmembrane region" description="Helical" evidence="5">
    <location>
        <begin position="323"/>
        <end position="341"/>
    </location>
</feature>
<feature type="transmembrane region" description="Helical" evidence="5">
    <location>
        <begin position="383"/>
        <end position="403"/>
    </location>
</feature>
<accession>M2R9D2</accession>
<dbReference type="InterPro" id="IPR011701">
    <property type="entry name" value="MFS"/>
</dbReference>
<dbReference type="Pfam" id="PF07690">
    <property type="entry name" value="MFS_1"/>
    <property type="match status" value="1"/>
</dbReference>
<proteinExistence type="predicted"/>
<evidence type="ECO:0000256" key="5">
    <source>
        <dbReference type="SAM" id="Phobius"/>
    </source>
</evidence>